<name>A0A1J4JE44_9EUKA</name>
<dbReference type="OrthoDB" id="550424at2759"/>
<protein>
    <submittedName>
        <fullName evidence="3">DnaJ domain containing protein</fullName>
    </submittedName>
</protein>
<evidence type="ECO:0000313" key="4">
    <source>
        <dbReference type="Proteomes" id="UP000179807"/>
    </source>
</evidence>
<dbReference type="EMBL" id="MLAK01001226">
    <property type="protein sequence ID" value="OHS95709.1"/>
    <property type="molecule type" value="Genomic_DNA"/>
</dbReference>
<dbReference type="InterPro" id="IPR001623">
    <property type="entry name" value="DnaJ_domain"/>
</dbReference>
<dbReference type="InterPro" id="IPR036869">
    <property type="entry name" value="J_dom_sf"/>
</dbReference>
<dbReference type="PROSITE" id="PS50076">
    <property type="entry name" value="DNAJ_2"/>
    <property type="match status" value="1"/>
</dbReference>
<comment type="caution">
    <text evidence="3">The sequence shown here is derived from an EMBL/GenBank/DDBJ whole genome shotgun (WGS) entry which is preliminary data.</text>
</comment>
<dbReference type="Pfam" id="PF01556">
    <property type="entry name" value="DnaJ_C"/>
    <property type="match status" value="1"/>
</dbReference>
<dbReference type="InterPro" id="IPR008971">
    <property type="entry name" value="HSP40/DnaJ_pept-bd"/>
</dbReference>
<sequence length="320" mass="36395">MFLSLFTFLSFLQTYNISRFESLDPYQVLGLKQGFSKSEIQKVYNRYVSQRIKATNPSERTIRNWEEIEFAYSILSNPSTKQLYDNAKYEFINVSDFTIIGFQGDEHLIMMNNMYGGIPEIYKTYGGHLVFPVEFSLVEFFKGATRKISLNTLKKCVCEDGTDMCSECFEVENDARNNVIDVTIPPGAPNFYRVLHEGVFEPDVNRAPHDIIFVAMERKGSGRFTRNGNDVSVNITLPLSTKIRGGTIDIKNVDGEKVTISLEQGENVVVKGKGFPFLGSPKTRGDLKVHFNIIYPEHELSEEQKQIVNSILPDDASQYE</sequence>
<dbReference type="CDD" id="cd10747">
    <property type="entry name" value="DnaJ_C"/>
    <property type="match status" value="1"/>
</dbReference>
<proteinExistence type="predicted"/>
<dbReference type="PANTHER" id="PTHR43888">
    <property type="entry name" value="DNAJ-LIKE-2, ISOFORM A-RELATED"/>
    <property type="match status" value="1"/>
</dbReference>
<dbReference type="VEuPathDB" id="TrichDB:TRFO_10347"/>
<reference evidence="3" key="1">
    <citation type="submission" date="2016-10" db="EMBL/GenBank/DDBJ databases">
        <authorList>
            <person name="Benchimol M."/>
            <person name="Almeida L.G."/>
            <person name="Vasconcelos A.T."/>
            <person name="Perreira-Neves A."/>
            <person name="Rosa I.A."/>
            <person name="Tasca T."/>
            <person name="Bogo M.R."/>
            <person name="de Souza W."/>
        </authorList>
    </citation>
    <scope>NUCLEOTIDE SEQUENCE [LARGE SCALE GENOMIC DNA]</scope>
    <source>
        <strain evidence="3">K</strain>
    </source>
</reference>
<dbReference type="GO" id="GO:0051082">
    <property type="term" value="F:unfolded protein binding"/>
    <property type="evidence" value="ECO:0007669"/>
    <property type="project" value="InterPro"/>
</dbReference>
<dbReference type="SUPFAM" id="SSF46565">
    <property type="entry name" value="Chaperone J-domain"/>
    <property type="match status" value="1"/>
</dbReference>
<dbReference type="Gene3D" id="1.10.287.110">
    <property type="entry name" value="DnaJ domain"/>
    <property type="match status" value="1"/>
</dbReference>
<dbReference type="GO" id="GO:0030544">
    <property type="term" value="F:Hsp70 protein binding"/>
    <property type="evidence" value="ECO:0007669"/>
    <property type="project" value="InterPro"/>
</dbReference>
<dbReference type="Pfam" id="PF00226">
    <property type="entry name" value="DnaJ"/>
    <property type="match status" value="1"/>
</dbReference>
<keyword evidence="4" id="KW-1185">Reference proteome</keyword>
<dbReference type="CDD" id="cd06257">
    <property type="entry name" value="DnaJ"/>
    <property type="match status" value="1"/>
</dbReference>
<keyword evidence="1" id="KW-0732">Signal</keyword>
<feature type="chain" id="PRO_5012113978" evidence="1">
    <location>
        <begin position="18"/>
        <end position="320"/>
    </location>
</feature>
<dbReference type="Proteomes" id="UP000179807">
    <property type="component" value="Unassembled WGS sequence"/>
</dbReference>
<dbReference type="RefSeq" id="XP_068348846.1">
    <property type="nucleotide sequence ID" value="XM_068495405.1"/>
</dbReference>
<gene>
    <name evidence="3" type="ORF">TRFO_10347</name>
</gene>
<dbReference type="GeneID" id="94830109"/>
<dbReference type="Gene3D" id="2.60.260.20">
    <property type="entry name" value="Urease metallochaperone UreE, N-terminal domain"/>
    <property type="match status" value="2"/>
</dbReference>
<evidence type="ECO:0000259" key="2">
    <source>
        <dbReference type="PROSITE" id="PS50076"/>
    </source>
</evidence>
<feature type="domain" description="J" evidence="2">
    <location>
        <begin position="24"/>
        <end position="88"/>
    </location>
</feature>
<organism evidence="3 4">
    <name type="scientific">Tritrichomonas foetus</name>
    <dbReference type="NCBI Taxonomy" id="1144522"/>
    <lineage>
        <taxon>Eukaryota</taxon>
        <taxon>Metamonada</taxon>
        <taxon>Parabasalia</taxon>
        <taxon>Tritrichomonadida</taxon>
        <taxon>Tritrichomonadidae</taxon>
        <taxon>Tritrichomonas</taxon>
    </lineage>
</organism>
<accession>A0A1J4JE44</accession>
<evidence type="ECO:0000256" key="1">
    <source>
        <dbReference type="SAM" id="SignalP"/>
    </source>
</evidence>
<dbReference type="InterPro" id="IPR044713">
    <property type="entry name" value="DNJA1/2-like"/>
</dbReference>
<dbReference type="SUPFAM" id="SSF49493">
    <property type="entry name" value="HSP40/DnaJ peptide-binding domain"/>
    <property type="match status" value="1"/>
</dbReference>
<dbReference type="GO" id="GO:0006457">
    <property type="term" value="P:protein folding"/>
    <property type="evidence" value="ECO:0007669"/>
    <property type="project" value="InterPro"/>
</dbReference>
<dbReference type="AlphaFoldDB" id="A0A1J4JE44"/>
<feature type="signal peptide" evidence="1">
    <location>
        <begin position="1"/>
        <end position="17"/>
    </location>
</feature>
<evidence type="ECO:0000313" key="3">
    <source>
        <dbReference type="EMBL" id="OHS95709.1"/>
    </source>
</evidence>
<dbReference type="InterPro" id="IPR002939">
    <property type="entry name" value="DnaJ_C"/>
</dbReference>